<dbReference type="STRING" id="4555.A0A368PM65"/>
<gene>
    <name evidence="3" type="ORF">SETIT_1G136900v2</name>
</gene>
<name>A0A368PM65_SETIT</name>
<dbReference type="InterPro" id="IPR001810">
    <property type="entry name" value="F-box_dom"/>
</dbReference>
<dbReference type="EMBL" id="CM003528">
    <property type="protein sequence ID" value="RCV06100.1"/>
    <property type="molecule type" value="Genomic_DNA"/>
</dbReference>
<proteinExistence type="predicted"/>
<reference evidence="3" key="1">
    <citation type="journal article" date="2012" name="Nat. Biotechnol.">
        <title>Reference genome sequence of the model plant Setaria.</title>
        <authorList>
            <person name="Bennetzen J.L."/>
            <person name="Schmutz J."/>
            <person name="Wang H."/>
            <person name="Percifield R."/>
            <person name="Hawkins J."/>
            <person name="Pontaroli A.C."/>
            <person name="Estep M."/>
            <person name="Feng L."/>
            <person name="Vaughn J.N."/>
            <person name="Grimwood J."/>
            <person name="Jenkins J."/>
            <person name="Barry K."/>
            <person name="Lindquist E."/>
            <person name="Hellsten U."/>
            <person name="Deshpande S."/>
            <person name="Wang X."/>
            <person name="Wu X."/>
            <person name="Mitros T."/>
            <person name="Triplett J."/>
            <person name="Yang X."/>
            <person name="Ye C.Y."/>
            <person name="Mauro-Herrera M."/>
            <person name="Wang L."/>
            <person name="Li P."/>
            <person name="Sharma M."/>
            <person name="Sharma R."/>
            <person name="Ronald P.C."/>
            <person name="Panaud O."/>
            <person name="Kellogg E.A."/>
            <person name="Brutnell T.P."/>
            <person name="Doust A.N."/>
            <person name="Tuskan G.A."/>
            <person name="Rokhsar D."/>
            <person name="Devos K.M."/>
        </authorList>
    </citation>
    <scope>NUCLEOTIDE SEQUENCE [LARGE SCALE GENOMIC DNA]</scope>
    <source>
        <strain evidence="3">Yugu1</strain>
    </source>
</reference>
<feature type="domain" description="F-box" evidence="2">
    <location>
        <begin position="27"/>
        <end position="61"/>
    </location>
</feature>
<dbReference type="InterPro" id="IPR055411">
    <property type="entry name" value="LRR_FXL15/At3g58940/PEG3-like"/>
</dbReference>
<dbReference type="PANTHER" id="PTHR31900:SF30">
    <property type="entry name" value="SUPERFAMILY PROTEIN, PUTATIVE-RELATED"/>
    <property type="match status" value="1"/>
</dbReference>
<dbReference type="SUPFAM" id="SSF81383">
    <property type="entry name" value="F-box domain"/>
    <property type="match status" value="1"/>
</dbReference>
<accession>A0A368PM65</accession>
<feature type="region of interest" description="Disordered" evidence="1">
    <location>
        <begin position="8"/>
        <end position="32"/>
    </location>
</feature>
<dbReference type="Pfam" id="PF00646">
    <property type="entry name" value="F-box"/>
    <property type="match status" value="1"/>
</dbReference>
<evidence type="ECO:0000256" key="1">
    <source>
        <dbReference type="SAM" id="MobiDB-lite"/>
    </source>
</evidence>
<evidence type="ECO:0000259" key="2">
    <source>
        <dbReference type="PROSITE" id="PS50181"/>
    </source>
</evidence>
<dbReference type="InterPro" id="IPR050232">
    <property type="entry name" value="FBL13/AtMIF1-like"/>
</dbReference>
<dbReference type="Gene3D" id="3.80.10.10">
    <property type="entry name" value="Ribonuclease Inhibitor"/>
    <property type="match status" value="1"/>
</dbReference>
<reference evidence="3" key="2">
    <citation type="submission" date="2015-07" db="EMBL/GenBank/DDBJ databases">
        <authorList>
            <person name="Noorani M."/>
        </authorList>
    </citation>
    <scope>NUCLEOTIDE SEQUENCE</scope>
    <source>
        <strain evidence="3">Yugu1</strain>
    </source>
</reference>
<dbReference type="InterPro" id="IPR036047">
    <property type="entry name" value="F-box-like_dom_sf"/>
</dbReference>
<organism evidence="3">
    <name type="scientific">Setaria italica</name>
    <name type="common">Foxtail millet</name>
    <name type="synonym">Panicum italicum</name>
    <dbReference type="NCBI Taxonomy" id="4555"/>
    <lineage>
        <taxon>Eukaryota</taxon>
        <taxon>Viridiplantae</taxon>
        <taxon>Streptophyta</taxon>
        <taxon>Embryophyta</taxon>
        <taxon>Tracheophyta</taxon>
        <taxon>Spermatophyta</taxon>
        <taxon>Magnoliopsida</taxon>
        <taxon>Liliopsida</taxon>
        <taxon>Poales</taxon>
        <taxon>Poaceae</taxon>
        <taxon>PACMAD clade</taxon>
        <taxon>Panicoideae</taxon>
        <taxon>Panicodae</taxon>
        <taxon>Paniceae</taxon>
        <taxon>Cenchrinae</taxon>
        <taxon>Setaria</taxon>
    </lineage>
</organism>
<dbReference type="InterPro" id="IPR032675">
    <property type="entry name" value="LRR_dom_sf"/>
</dbReference>
<dbReference type="SUPFAM" id="SSF52047">
    <property type="entry name" value="RNI-like"/>
    <property type="match status" value="1"/>
</dbReference>
<protein>
    <recommendedName>
        <fullName evidence="2">F-box domain-containing protein</fullName>
    </recommendedName>
</protein>
<dbReference type="PANTHER" id="PTHR31900">
    <property type="entry name" value="F-BOX/RNI SUPERFAMILY PROTEIN-RELATED"/>
    <property type="match status" value="1"/>
</dbReference>
<dbReference type="AlphaFoldDB" id="A0A368PM65"/>
<dbReference type="OrthoDB" id="681473at2759"/>
<sequence>MMLSLALGLSSKRPRTTSRSPATPDGPDHLSPLPVEMVEEILRRLPLDDAVRTSALAKPWRYRWAECPGLELVAGDPPAAVDAVLNRYTCNVSRAQLDVPEESYCKIDGWLRALATKGIRYLVVCFTPVLLLRLPLLPSSLFSCRELTSLLLKHCDIPPLPPSFDSFPNLLALQLDDVSFVENGERTFEALIAKCPSLRSLILLFPSIGSDHMHEGNYSDWTIRAPNLKHFIISAWQDYGWRIDDLPLIEEARVHLEGPELPRILPGLSKVKNLSVEITDDTIVERLSYFMNLKDLSLHTILITKSSTVLSMFCILRNAPNLEDLRITSLHESEENDEVNMEELLNAQRTVGLFSRLKCFCLFESIGHTNEMQFIEFLMSKATVLQEIEISVRDDGSKSPEVVFDELSQYKKASPQAEVIVNRYVS</sequence>
<evidence type="ECO:0000313" key="3">
    <source>
        <dbReference type="EMBL" id="RCV06100.1"/>
    </source>
</evidence>
<dbReference type="PROSITE" id="PS50181">
    <property type="entry name" value="FBOX"/>
    <property type="match status" value="1"/>
</dbReference>
<dbReference type="Pfam" id="PF24758">
    <property type="entry name" value="LRR_At5g56370"/>
    <property type="match status" value="1"/>
</dbReference>